<dbReference type="AlphaFoldDB" id="A0A915D3K7"/>
<dbReference type="PANTHER" id="PTHR47163:SF2">
    <property type="entry name" value="SI:DKEY-17M8.2"/>
    <property type="match status" value="1"/>
</dbReference>
<dbReference type="InterPro" id="IPR053164">
    <property type="entry name" value="IS1016-like_transposase"/>
</dbReference>
<name>A0A915D3K7_9BILA</name>
<keyword evidence="2" id="KW-1185">Reference proteome</keyword>
<evidence type="ECO:0000313" key="3">
    <source>
        <dbReference type="WBParaSite" id="jg15555"/>
    </source>
</evidence>
<dbReference type="PANTHER" id="PTHR47163">
    <property type="entry name" value="DDE_TNP_IS1595 DOMAIN-CONTAINING PROTEIN"/>
    <property type="match status" value="1"/>
</dbReference>
<protein>
    <submittedName>
        <fullName evidence="3">ISXO2-like transposase domain-containing protein</fullName>
    </submittedName>
</protein>
<dbReference type="Proteomes" id="UP000887574">
    <property type="component" value="Unplaced"/>
</dbReference>
<sequence length="113" mass="13521">MTLLSCCHHFDVNHKENFVDPEDKEVHIEGVESMHQKLKHRHKKEYGTSRTHLVNYIEEFLWRKLFSGEDVFYHFWIKLASIMFAKNKLEIKMILKIAQFVFRQNGGRVASTQ</sequence>
<dbReference type="InterPro" id="IPR024445">
    <property type="entry name" value="Tnp_ISXO2-like"/>
</dbReference>
<dbReference type="WBParaSite" id="jg15555">
    <property type="protein sequence ID" value="jg15555"/>
    <property type="gene ID" value="jg15555"/>
</dbReference>
<feature type="domain" description="ISXO2-like transposase" evidence="1">
    <location>
        <begin position="6"/>
        <end position="63"/>
    </location>
</feature>
<dbReference type="Pfam" id="PF12762">
    <property type="entry name" value="DDE_Tnp_IS1595"/>
    <property type="match status" value="1"/>
</dbReference>
<proteinExistence type="predicted"/>
<evidence type="ECO:0000259" key="1">
    <source>
        <dbReference type="Pfam" id="PF12762"/>
    </source>
</evidence>
<evidence type="ECO:0000313" key="2">
    <source>
        <dbReference type="Proteomes" id="UP000887574"/>
    </source>
</evidence>
<accession>A0A915D3K7</accession>
<reference evidence="3" key="1">
    <citation type="submission" date="2022-11" db="UniProtKB">
        <authorList>
            <consortium name="WormBaseParasite"/>
        </authorList>
    </citation>
    <scope>IDENTIFICATION</scope>
</reference>
<organism evidence="2 3">
    <name type="scientific">Ditylenchus dipsaci</name>
    <dbReference type="NCBI Taxonomy" id="166011"/>
    <lineage>
        <taxon>Eukaryota</taxon>
        <taxon>Metazoa</taxon>
        <taxon>Ecdysozoa</taxon>
        <taxon>Nematoda</taxon>
        <taxon>Chromadorea</taxon>
        <taxon>Rhabditida</taxon>
        <taxon>Tylenchina</taxon>
        <taxon>Tylenchomorpha</taxon>
        <taxon>Sphaerularioidea</taxon>
        <taxon>Anguinidae</taxon>
        <taxon>Anguininae</taxon>
        <taxon>Ditylenchus</taxon>
    </lineage>
</organism>